<dbReference type="AlphaFoldDB" id="A0A024GCZ4"/>
<dbReference type="Proteomes" id="UP000053237">
    <property type="component" value="Unassembled WGS sequence"/>
</dbReference>
<evidence type="ECO:0000313" key="1">
    <source>
        <dbReference type="EMBL" id="CCI44642.1"/>
    </source>
</evidence>
<protein>
    <submittedName>
        <fullName evidence="1">Uncharacterized protein</fullName>
    </submittedName>
</protein>
<dbReference type="EMBL" id="CAIX01000075">
    <property type="protein sequence ID" value="CCI44642.1"/>
    <property type="molecule type" value="Genomic_DNA"/>
</dbReference>
<sequence>MTLKPRPIRLNQSFTPVVPPSNANSSTSSICGTSTWMKDFYKLYKRLRRRLLPIDLDIHFRLFFCIIPVRTRLSVLQQSHPEIILCTPKYCAEDESYRHLLSLVYFSRACNSLYLDRPGSQAFRPRHNTYRLCCSSNLLQTECPYPIFSTPVLCYGAAEAIENVLKSYQHTISAPSTAPRGRWHDH</sequence>
<reference evidence="1 2" key="1">
    <citation type="submission" date="2012-05" db="EMBL/GenBank/DDBJ databases">
        <title>Recombination and specialization in a pathogen metapopulation.</title>
        <authorList>
            <person name="Gardiner A."/>
            <person name="Kemen E."/>
            <person name="Schultz-Larsen T."/>
            <person name="MacLean D."/>
            <person name="Van Oosterhout C."/>
            <person name="Jones J.D.G."/>
        </authorList>
    </citation>
    <scope>NUCLEOTIDE SEQUENCE [LARGE SCALE GENOMIC DNA]</scope>
    <source>
        <strain evidence="1 2">Ac Nc2</strain>
    </source>
</reference>
<comment type="caution">
    <text evidence="1">The sequence shown here is derived from an EMBL/GenBank/DDBJ whole genome shotgun (WGS) entry which is preliminary data.</text>
</comment>
<keyword evidence="2" id="KW-1185">Reference proteome</keyword>
<accession>A0A024GCZ4</accession>
<gene>
    <name evidence="1" type="ORF">BN9_054510</name>
</gene>
<proteinExistence type="predicted"/>
<dbReference type="InParanoid" id="A0A024GCZ4"/>
<evidence type="ECO:0000313" key="2">
    <source>
        <dbReference type="Proteomes" id="UP000053237"/>
    </source>
</evidence>
<name>A0A024GCZ4_9STRA</name>
<organism evidence="1 2">
    <name type="scientific">Albugo candida</name>
    <dbReference type="NCBI Taxonomy" id="65357"/>
    <lineage>
        <taxon>Eukaryota</taxon>
        <taxon>Sar</taxon>
        <taxon>Stramenopiles</taxon>
        <taxon>Oomycota</taxon>
        <taxon>Peronosporomycetes</taxon>
        <taxon>Albuginales</taxon>
        <taxon>Albuginaceae</taxon>
        <taxon>Albugo</taxon>
    </lineage>
</organism>